<evidence type="ECO:0000313" key="1">
    <source>
        <dbReference type="EMBL" id="PNF29091.1"/>
    </source>
</evidence>
<accession>A0A2J7QKI1</accession>
<dbReference type="Proteomes" id="UP000235965">
    <property type="component" value="Unassembled WGS sequence"/>
</dbReference>
<name>A0A2J7QKI1_9NEOP</name>
<dbReference type="AlphaFoldDB" id="A0A2J7QKI1"/>
<protein>
    <submittedName>
        <fullName evidence="1">Uncharacterized protein</fullName>
    </submittedName>
</protein>
<dbReference type="InParanoid" id="A0A2J7QKI1"/>
<sequence>MFVWYLTMNLYAHLLAIRNHQDLNSYKEIRFLDYLRSNNYPVSAPMEECLRSIGDVRDLAGADYRLAFPVGPNEGHFGQIGPLTYSYYESMPAPIICAEQI</sequence>
<comment type="caution">
    <text evidence="1">The sequence shown here is derived from an EMBL/GenBank/DDBJ whole genome shotgun (WGS) entry which is preliminary data.</text>
</comment>
<reference evidence="1 2" key="1">
    <citation type="submission" date="2017-12" db="EMBL/GenBank/DDBJ databases">
        <title>Hemimetabolous genomes reveal molecular basis of termite eusociality.</title>
        <authorList>
            <person name="Harrison M.C."/>
            <person name="Jongepier E."/>
            <person name="Robertson H.M."/>
            <person name="Arning N."/>
            <person name="Bitard-Feildel T."/>
            <person name="Chao H."/>
            <person name="Childers C.P."/>
            <person name="Dinh H."/>
            <person name="Doddapaneni H."/>
            <person name="Dugan S."/>
            <person name="Gowin J."/>
            <person name="Greiner C."/>
            <person name="Han Y."/>
            <person name="Hu H."/>
            <person name="Hughes D.S.T."/>
            <person name="Huylmans A.-K."/>
            <person name="Kemena C."/>
            <person name="Kremer L.P.M."/>
            <person name="Lee S.L."/>
            <person name="Lopez-Ezquerra A."/>
            <person name="Mallet L."/>
            <person name="Monroy-Kuhn J.M."/>
            <person name="Moser A."/>
            <person name="Murali S.C."/>
            <person name="Muzny D.M."/>
            <person name="Otani S."/>
            <person name="Piulachs M.-D."/>
            <person name="Poelchau M."/>
            <person name="Qu J."/>
            <person name="Schaub F."/>
            <person name="Wada-Katsumata A."/>
            <person name="Worley K.C."/>
            <person name="Xie Q."/>
            <person name="Ylla G."/>
            <person name="Poulsen M."/>
            <person name="Gibbs R.A."/>
            <person name="Schal C."/>
            <person name="Richards S."/>
            <person name="Belles X."/>
            <person name="Korb J."/>
            <person name="Bornberg-Bauer E."/>
        </authorList>
    </citation>
    <scope>NUCLEOTIDE SEQUENCE [LARGE SCALE GENOMIC DNA]</scope>
    <source>
        <tissue evidence="1">Whole body</tissue>
    </source>
</reference>
<organism evidence="1 2">
    <name type="scientific">Cryptotermes secundus</name>
    <dbReference type="NCBI Taxonomy" id="105785"/>
    <lineage>
        <taxon>Eukaryota</taxon>
        <taxon>Metazoa</taxon>
        <taxon>Ecdysozoa</taxon>
        <taxon>Arthropoda</taxon>
        <taxon>Hexapoda</taxon>
        <taxon>Insecta</taxon>
        <taxon>Pterygota</taxon>
        <taxon>Neoptera</taxon>
        <taxon>Polyneoptera</taxon>
        <taxon>Dictyoptera</taxon>
        <taxon>Blattodea</taxon>
        <taxon>Blattoidea</taxon>
        <taxon>Termitoidae</taxon>
        <taxon>Kalotermitidae</taxon>
        <taxon>Cryptotermitinae</taxon>
        <taxon>Cryptotermes</taxon>
    </lineage>
</organism>
<dbReference type="EMBL" id="NEVH01013262">
    <property type="protein sequence ID" value="PNF29091.1"/>
    <property type="molecule type" value="Genomic_DNA"/>
</dbReference>
<evidence type="ECO:0000313" key="2">
    <source>
        <dbReference type="Proteomes" id="UP000235965"/>
    </source>
</evidence>
<keyword evidence="2" id="KW-1185">Reference proteome</keyword>
<gene>
    <name evidence="1" type="ORF">B7P43_G12610</name>
</gene>
<proteinExistence type="predicted"/>